<evidence type="ECO:0000256" key="1">
    <source>
        <dbReference type="ARBA" id="ARBA00002249"/>
    </source>
</evidence>
<dbReference type="PIRSF" id="PIRSF006060">
    <property type="entry name" value="AA_transporter"/>
    <property type="match status" value="1"/>
</dbReference>
<dbReference type="GO" id="GO:0005886">
    <property type="term" value="C:plasma membrane"/>
    <property type="evidence" value="ECO:0007669"/>
    <property type="project" value="UniProtKB-SubCell"/>
</dbReference>
<keyword evidence="5 9" id="KW-0812">Transmembrane</keyword>
<feature type="transmembrane region" description="Helical" evidence="9">
    <location>
        <begin position="248"/>
        <end position="272"/>
    </location>
</feature>
<dbReference type="InterPro" id="IPR002293">
    <property type="entry name" value="AA/rel_permease1"/>
</dbReference>
<evidence type="ECO:0000256" key="6">
    <source>
        <dbReference type="ARBA" id="ARBA00022989"/>
    </source>
</evidence>
<feature type="transmembrane region" description="Helical" evidence="9">
    <location>
        <begin position="462"/>
        <end position="481"/>
    </location>
</feature>
<feature type="transmembrane region" description="Helical" evidence="9">
    <location>
        <begin position="346"/>
        <end position="367"/>
    </location>
</feature>
<name>A0A4R5X883_9MYCO</name>
<organism evidence="10 11">
    <name type="scientific">Mycolicibacterium obuense</name>
    <dbReference type="NCBI Taxonomy" id="1807"/>
    <lineage>
        <taxon>Bacteria</taxon>
        <taxon>Bacillati</taxon>
        <taxon>Actinomycetota</taxon>
        <taxon>Actinomycetes</taxon>
        <taxon>Mycobacteriales</taxon>
        <taxon>Mycobacteriaceae</taxon>
        <taxon>Mycolicibacterium</taxon>
    </lineage>
</organism>
<keyword evidence="7 9" id="KW-0472">Membrane</keyword>
<protein>
    <submittedName>
        <fullName evidence="10">APC family permease</fullName>
    </submittedName>
</protein>
<feature type="transmembrane region" description="Helical" evidence="9">
    <location>
        <begin position="423"/>
        <end position="450"/>
    </location>
</feature>
<feature type="transmembrane region" description="Helical" evidence="9">
    <location>
        <begin position="493"/>
        <end position="515"/>
    </location>
</feature>
<dbReference type="GO" id="GO:0022857">
    <property type="term" value="F:transmembrane transporter activity"/>
    <property type="evidence" value="ECO:0007669"/>
    <property type="project" value="InterPro"/>
</dbReference>
<dbReference type="Gene3D" id="1.20.1740.10">
    <property type="entry name" value="Amino acid/polyamine transporter I"/>
    <property type="match status" value="1"/>
</dbReference>
<feature type="region of interest" description="Disordered" evidence="8">
    <location>
        <begin position="1"/>
        <end position="47"/>
    </location>
</feature>
<feature type="transmembrane region" description="Helical" evidence="9">
    <location>
        <begin position="74"/>
        <end position="96"/>
    </location>
</feature>
<comment type="subcellular location">
    <subcellularLocation>
        <location evidence="2">Cell membrane</location>
        <topology evidence="2">Multi-pass membrane protein</topology>
    </subcellularLocation>
</comment>
<evidence type="ECO:0000256" key="7">
    <source>
        <dbReference type="ARBA" id="ARBA00023136"/>
    </source>
</evidence>
<keyword evidence="6 9" id="KW-1133">Transmembrane helix</keyword>
<comment type="function">
    <text evidence="1">Probable amino-acid or metabolite transport protein.</text>
</comment>
<evidence type="ECO:0000256" key="9">
    <source>
        <dbReference type="SAM" id="Phobius"/>
    </source>
</evidence>
<sequence length="544" mass="57613">MRSTVLGSAPGHVVPSSDIVNHERRNTMEKLPTLTPPPRRLGLRRPANSAAAHAAGNRRLNHGLKQNSLGVPSIFFYIIAAASPLTVVVALYPIIIGAGNGVGMPGAFVIAAIVLMIFAVGYVAMSRHVTNAGAFYAYVTLGLGRITGLGSASLAIFAYNAIQAGLYGGFGYYASELLNPLLGVAIPWWVYAFVGLLACLGLGVQGVHSGAKVLGVFMTLEVTMITVLSVFSLFGGNEPVSQFSLEPFAPSVVVGGALGVALMFAHASFIGFEGSAIYGEEARDPARTIPRATYLSIAFMGTLYAISGWLIMNALGLDKVVSIATDTGGNFIFAASDTIIGHNISVLFQVLIVTATFAAIVTFHNNVSRYLFSLGRQGLVWKPLGWTLPRRQTPWVASIVQSVMVGIVIIAFAVAGLDPFATLFTWATGIGTIGVIFSQLVAGVAIFVFFRRSDVDKRRWNTVIAPILAVIGLSAFFVLTLNSLDILLGVQGAVAAVMVSLVFVALFAGMAYGAYLRFVAPEKYELVGKALNERELDEPAPEAM</sequence>
<evidence type="ECO:0000256" key="3">
    <source>
        <dbReference type="ARBA" id="ARBA00009523"/>
    </source>
</evidence>
<dbReference type="PANTHER" id="PTHR42770">
    <property type="entry name" value="AMINO ACID TRANSPORTER-RELATED"/>
    <property type="match status" value="1"/>
</dbReference>
<evidence type="ECO:0000256" key="5">
    <source>
        <dbReference type="ARBA" id="ARBA00022692"/>
    </source>
</evidence>
<evidence type="ECO:0000313" key="11">
    <source>
        <dbReference type="Proteomes" id="UP000294952"/>
    </source>
</evidence>
<dbReference type="Proteomes" id="UP000294952">
    <property type="component" value="Unassembled WGS sequence"/>
</dbReference>
<comment type="caution">
    <text evidence="10">The sequence shown here is derived from an EMBL/GenBank/DDBJ whole genome shotgun (WGS) entry which is preliminary data.</text>
</comment>
<dbReference type="EMBL" id="SDLP01000002">
    <property type="protein sequence ID" value="TDL09617.1"/>
    <property type="molecule type" value="Genomic_DNA"/>
</dbReference>
<dbReference type="Pfam" id="PF13520">
    <property type="entry name" value="AA_permease_2"/>
    <property type="match status" value="1"/>
</dbReference>
<gene>
    <name evidence="10" type="ORF">EUA04_06465</name>
</gene>
<evidence type="ECO:0000256" key="4">
    <source>
        <dbReference type="ARBA" id="ARBA00022475"/>
    </source>
</evidence>
<feature type="transmembrane region" description="Helical" evidence="9">
    <location>
        <begin position="395"/>
        <end position="417"/>
    </location>
</feature>
<reference evidence="10 11" key="1">
    <citation type="submission" date="2019-01" db="EMBL/GenBank/DDBJ databases">
        <title>High-quality-draft genome sequences of five non-tuberculosis mycobacteriaceae isolated from a nosocomial environment.</title>
        <authorList>
            <person name="Tiago I."/>
            <person name="Alarico S."/>
            <person name="Pereira S.G."/>
            <person name="Coelho C."/>
            <person name="Maranha A."/>
            <person name="Empadinhas N."/>
        </authorList>
    </citation>
    <scope>NUCLEOTIDE SEQUENCE [LARGE SCALE GENOMIC DNA]</scope>
    <source>
        <strain evidence="10 11">22DIII</strain>
    </source>
</reference>
<proteinExistence type="inferred from homology"/>
<keyword evidence="4" id="KW-1003">Cell membrane</keyword>
<comment type="similarity">
    <text evidence="3">Belongs to the amino acid-polyamine-organocation (APC) superfamily.</text>
</comment>
<feature type="transmembrane region" description="Helical" evidence="9">
    <location>
        <begin position="216"/>
        <end position="236"/>
    </location>
</feature>
<dbReference type="InterPro" id="IPR050367">
    <property type="entry name" value="APC_superfamily"/>
</dbReference>
<evidence type="ECO:0000256" key="2">
    <source>
        <dbReference type="ARBA" id="ARBA00004651"/>
    </source>
</evidence>
<feature type="transmembrane region" description="Helical" evidence="9">
    <location>
        <begin position="102"/>
        <end position="123"/>
    </location>
</feature>
<dbReference type="AlphaFoldDB" id="A0A4R5X883"/>
<feature type="transmembrane region" description="Helical" evidence="9">
    <location>
        <begin position="182"/>
        <end position="204"/>
    </location>
</feature>
<accession>A0A4R5X883</accession>
<feature type="transmembrane region" description="Helical" evidence="9">
    <location>
        <begin position="135"/>
        <end position="162"/>
    </location>
</feature>
<dbReference type="PANTHER" id="PTHR42770:SF16">
    <property type="entry name" value="AMINO ACID PERMEASE"/>
    <property type="match status" value="1"/>
</dbReference>
<feature type="transmembrane region" description="Helical" evidence="9">
    <location>
        <begin position="292"/>
        <end position="312"/>
    </location>
</feature>
<evidence type="ECO:0000256" key="8">
    <source>
        <dbReference type="SAM" id="MobiDB-lite"/>
    </source>
</evidence>
<evidence type="ECO:0000313" key="10">
    <source>
        <dbReference type="EMBL" id="TDL09617.1"/>
    </source>
</evidence>